<evidence type="ECO:0000313" key="1">
    <source>
        <dbReference type="EMBL" id="KAF7834018.1"/>
    </source>
</evidence>
<protein>
    <recommendedName>
        <fullName evidence="3">RNase H type-1 domain-containing protein</fullName>
    </recommendedName>
</protein>
<organism evidence="1 2">
    <name type="scientific">Senna tora</name>
    <dbReference type="NCBI Taxonomy" id="362788"/>
    <lineage>
        <taxon>Eukaryota</taxon>
        <taxon>Viridiplantae</taxon>
        <taxon>Streptophyta</taxon>
        <taxon>Embryophyta</taxon>
        <taxon>Tracheophyta</taxon>
        <taxon>Spermatophyta</taxon>
        <taxon>Magnoliopsida</taxon>
        <taxon>eudicotyledons</taxon>
        <taxon>Gunneridae</taxon>
        <taxon>Pentapetalae</taxon>
        <taxon>rosids</taxon>
        <taxon>fabids</taxon>
        <taxon>Fabales</taxon>
        <taxon>Fabaceae</taxon>
        <taxon>Caesalpinioideae</taxon>
        <taxon>Cassia clade</taxon>
        <taxon>Senna</taxon>
    </lineage>
</organism>
<name>A0A834WXC0_9FABA</name>
<comment type="caution">
    <text evidence="1">The sequence shown here is derived from an EMBL/GenBank/DDBJ whole genome shotgun (WGS) entry which is preliminary data.</text>
</comment>
<dbReference type="EMBL" id="JAAIUW010000004">
    <property type="protein sequence ID" value="KAF7834018.1"/>
    <property type="molecule type" value="Genomic_DNA"/>
</dbReference>
<gene>
    <name evidence="1" type="ORF">G2W53_008877</name>
</gene>
<keyword evidence="2" id="KW-1185">Reference proteome</keyword>
<sequence>MGADSSILAEIWAIIQTGLQIAWELGFKEMIDLETDSLVKDGVTDSHPYGLIFSDMRRIG</sequence>
<evidence type="ECO:0008006" key="3">
    <source>
        <dbReference type="Google" id="ProtNLM"/>
    </source>
</evidence>
<accession>A0A834WXC0</accession>
<proteinExistence type="predicted"/>
<evidence type="ECO:0000313" key="2">
    <source>
        <dbReference type="Proteomes" id="UP000634136"/>
    </source>
</evidence>
<reference evidence="1" key="1">
    <citation type="submission" date="2020-09" db="EMBL/GenBank/DDBJ databases">
        <title>Genome-Enabled Discovery of Anthraquinone Biosynthesis in Senna tora.</title>
        <authorList>
            <person name="Kang S.-H."/>
            <person name="Pandey R.P."/>
            <person name="Lee C.-M."/>
            <person name="Sim J.-S."/>
            <person name="Jeong J.-T."/>
            <person name="Choi B.-S."/>
            <person name="Jung M."/>
            <person name="Ginzburg D."/>
            <person name="Zhao K."/>
            <person name="Won S.Y."/>
            <person name="Oh T.-J."/>
            <person name="Yu Y."/>
            <person name="Kim N.-H."/>
            <person name="Lee O.R."/>
            <person name="Lee T.-H."/>
            <person name="Bashyal P."/>
            <person name="Kim T.-S."/>
            <person name="Lee W.-H."/>
            <person name="Kawkins C."/>
            <person name="Kim C.-K."/>
            <person name="Kim J.S."/>
            <person name="Ahn B.O."/>
            <person name="Rhee S.Y."/>
            <person name="Sohng J.K."/>
        </authorList>
    </citation>
    <scope>NUCLEOTIDE SEQUENCE</scope>
    <source>
        <tissue evidence="1">Leaf</tissue>
    </source>
</reference>
<dbReference type="Proteomes" id="UP000634136">
    <property type="component" value="Unassembled WGS sequence"/>
</dbReference>
<dbReference type="AlphaFoldDB" id="A0A834WXC0"/>